<proteinExistence type="inferred from homology"/>
<dbReference type="RefSeq" id="WP_344878105.1">
    <property type="nucleotide sequence ID" value="NZ_BAABAL010000017.1"/>
</dbReference>
<gene>
    <name evidence="11" type="ORF">GCM10022247_46180</name>
</gene>
<evidence type="ECO:0000256" key="6">
    <source>
        <dbReference type="ARBA" id="ARBA00022900"/>
    </source>
</evidence>
<evidence type="ECO:0000259" key="10">
    <source>
        <dbReference type="Pfam" id="PF00720"/>
    </source>
</evidence>
<dbReference type="SUPFAM" id="SSF55399">
    <property type="entry name" value="Subtilisin inhibitor"/>
    <property type="match status" value="1"/>
</dbReference>
<dbReference type="Pfam" id="PF00720">
    <property type="entry name" value="SSI"/>
    <property type="match status" value="1"/>
</dbReference>
<name>A0ABP7SWL5_9PSEU</name>
<keyword evidence="6 8" id="KW-0722">Serine protease inhibitor</keyword>
<keyword evidence="7" id="KW-1015">Disulfide bond</keyword>
<dbReference type="InterPro" id="IPR023549">
    <property type="entry name" value="Subtilisin_inhibitor"/>
</dbReference>
<dbReference type="Gene3D" id="3.30.350.10">
    <property type="entry name" value="Subtilisin inhibitor-like"/>
    <property type="match status" value="1"/>
</dbReference>
<protein>
    <submittedName>
        <fullName evidence="11">Protease inhibitor</fullName>
    </submittedName>
</protein>
<comment type="caution">
    <text evidence="11">The sequence shown here is derived from an EMBL/GenBank/DDBJ whole genome shotgun (WGS) entry which is preliminary data.</text>
</comment>
<evidence type="ECO:0000256" key="8">
    <source>
        <dbReference type="RuleBase" id="RU003471"/>
    </source>
</evidence>
<keyword evidence="5 8" id="KW-0646">Protease inhibitor</keyword>
<evidence type="ECO:0000313" key="12">
    <source>
        <dbReference type="Proteomes" id="UP001501747"/>
    </source>
</evidence>
<evidence type="ECO:0000256" key="1">
    <source>
        <dbReference type="ARBA" id="ARBA00004613"/>
    </source>
</evidence>
<sequence length="134" mass="14110">MLRNRLPGSLLTAGAVMLCLTPPPAVAGTDMNAPSVLALSVVDEHRGTPARRVTLRCDPTGGNHPFAAAACPQLAEVDGNFTRLNVGPHPQCTKEYAPRTVSASGFWRGRPVSHRAAYANSCLALAATGSIFRF</sequence>
<dbReference type="EMBL" id="BAABAL010000017">
    <property type="protein sequence ID" value="GAA4017608.1"/>
    <property type="molecule type" value="Genomic_DNA"/>
</dbReference>
<dbReference type="InterPro" id="IPR036819">
    <property type="entry name" value="Subtilisin_inhibitor-like_sf"/>
</dbReference>
<accession>A0ABP7SWL5</accession>
<reference evidence="12" key="1">
    <citation type="journal article" date="2019" name="Int. J. Syst. Evol. Microbiol.">
        <title>The Global Catalogue of Microorganisms (GCM) 10K type strain sequencing project: providing services to taxonomists for standard genome sequencing and annotation.</title>
        <authorList>
            <consortium name="The Broad Institute Genomics Platform"/>
            <consortium name="The Broad Institute Genome Sequencing Center for Infectious Disease"/>
            <person name="Wu L."/>
            <person name="Ma J."/>
        </authorList>
    </citation>
    <scope>NUCLEOTIDE SEQUENCE [LARGE SCALE GENOMIC DNA]</scope>
    <source>
        <strain evidence="12">JCM 17342</strain>
    </source>
</reference>
<evidence type="ECO:0000256" key="9">
    <source>
        <dbReference type="SAM" id="SignalP"/>
    </source>
</evidence>
<dbReference type="InterPro" id="IPR000691">
    <property type="entry name" value="Prot_inh_I16_SSI"/>
</dbReference>
<keyword evidence="12" id="KW-1185">Reference proteome</keyword>
<evidence type="ECO:0000313" key="11">
    <source>
        <dbReference type="EMBL" id="GAA4017608.1"/>
    </source>
</evidence>
<keyword evidence="9" id="KW-0732">Signal</keyword>
<feature type="domain" description="Subtilisin inhibitor" evidence="10">
    <location>
        <begin position="33"/>
        <end position="120"/>
    </location>
</feature>
<evidence type="ECO:0000256" key="5">
    <source>
        <dbReference type="ARBA" id="ARBA00022690"/>
    </source>
</evidence>
<feature type="signal peptide" evidence="9">
    <location>
        <begin position="1"/>
        <end position="27"/>
    </location>
</feature>
<dbReference type="GO" id="GO:0030414">
    <property type="term" value="F:peptidase inhibitor activity"/>
    <property type="evidence" value="ECO:0007669"/>
    <property type="project" value="UniProtKB-KW"/>
</dbReference>
<evidence type="ECO:0000256" key="7">
    <source>
        <dbReference type="ARBA" id="ARBA00023157"/>
    </source>
</evidence>
<evidence type="ECO:0000256" key="3">
    <source>
        <dbReference type="ARBA" id="ARBA00011738"/>
    </source>
</evidence>
<dbReference type="Proteomes" id="UP001501747">
    <property type="component" value="Unassembled WGS sequence"/>
</dbReference>
<feature type="chain" id="PRO_5046461716" evidence="9">
    <location>
        <begin position="28"/>
        <end position="134"/>
    </location>
</feature>
<comment type="similarity">
    <text evidence="2 8">Belongs to the protease inhibitor I16 (SSI) family.</text>
</comment>
<evidence type="ECO:0000256" key="2">
    <source>
        <dbReference type="ARBA" id="ARBA00010472"/>
    </source>
</evidence>
<organism evidence="11 12">
    <name type="scientific">Allokutzneria multivorans</name>
    <dbReference type="NCBI Taxonomy" id="1142134"/>
    <lineage>
        <taxon>Bacteria</taxon>
        <taxon>Bacillati</taxon>
        <taxon>Actinomycetota</taxon>
        <taxon>Actinomycetes</taxon>
        <taxon>Pseudonocardiales</taxon>
        <taxon>Pseudonocardiaceae</taxon>
        <taxon>Allokutzneria</taxon>
    </lineage>
</organism>
<comment type="subunit">
    <text evidence="3">Homodimer.</text>
</comment>
<keyword evidence="4" id="KW-0964">Secreted</keyword>
<evidence type="ECO:0000256" key="4">
    <source>
        <dbReference type="ARBA" id="ARBA00022525"/>
    </source>
</evidence>
<dbReference type="PRINTS" id="PR00294">
    <property type="entry name" value="SSBTLNINHBTR"/>
</dbReference>
<comment type="subcellular location">
    <subcellularLocation>
        <location evidence="1">Secreted</location>
    </subcellularLocation>
</comment>